<evidence type="ECO:0000313" key="15">
    <source>
        <dbReference type="EMBL" id="KAL0134562.1"/>
    </source>
</evidence>
<dbReference type="GO" id="GO:0046872">
    <property type="term" value="F:metal ion binding"/>
    <property type="evidence" value="ECO:0007669"/>
    <property type="project" value="UniProtKB-KW"/>
</dbReference>
<keyword evidence="9" id="KW-0862">Zinc</keyword>
<dbReference type="PRINTS" id="PR00790">
    <property type="entry name" value="PAMONOXGNASE"/>
</dbReference>
<keyword evidence="5 10" id="KW-1015">Disulfide bond</keyword>
<dbReference type="GO" id="GO:0005576">
    <property type="term" value="C:extracellular region"/>
    <property type="evidence" value="ECO:0007669"/>
    <property type="project" value="TreeGrafter"/>
</dbReference>
<evidence type="ECO:0000256" key="7">
    <source>
        <dbReference type="ARBA" id="ARBA00023239"/>
    </source>
</evidence>
<feature type="binding site" evidence="9">
    <location>
        <position position="317"/>
    </location>
    <ligand>
        <name>Zn(2+)</name>
        <dbReference type="ChEBI" id="CHEBI:29105"/>
        <note>catalytic</note>
    </ligand>
</feature>
<evidence type="ECO:0000256" key="12">
    <source>
        <dbReference type="SAM" id="MobiDB-lite"/>
    </source>
</evidence>
<feature type="binding site" evidence="8">
    <location>
        <position position="275"/>
    </location>
    <ligand>
        <name>a protein</name>
        <dbReference type="ChEBI" id="CHEBI:16541"/>
    </ligand>
    <ligandPart>
        <name>C-terminal Xaa-(2S)-2-hydroxyglycine residue</name>
        <dbReference type="ChEBI" id="CHEBI:142768"/>
    </ligandPart>
</feature>
<dbReference type="PANTHER" id="PTHR10680:SF14">
    <property type="entry name" value="PEPTIDYL-GLYCINE ALPHA-AMIDATING MONOOXYGENASE"/>
    <property type="match status" value="1"/>
</dbReference>
<keyword evidence="13" id="KW-1133">Transmembrane helix</keyword>
<dbReference type="Pfam" id="PF01436">
    <property type="entry name" value="NHL"/>
    <property type="match status" value="2"/>
</dbReference>
<feature type="compositionally biased region" description="Basic and acidic residues" evidence="12">
    <location>
        <begin position="535"/>
        <end position="548"/>
    </location>
</feature>
<keyword evidence="13" id="KW-0472">Membrane</keyword>
<evidence type="ECO:0000256" key="1">
    <source>
        <dbReference type="ARBA" id="ARBA00012343"/>
    </source>
</evidence>
<comment type="caution">
    <text evidence="15">The sequence shown here is derived from an EMBL/GenBank/DDBJ whole genome shotgun (WGS) entry which is preliminary data.</text>
</comment>
<dbReference type="GO" id="GO:0004598">
    <property type="term" value="F:peptidylamidoglycolate lyase activity"/>
    <property type="evidence" value="ECO:0007669"/>
    <property type="project" value="UniProtKB-EC"/>
</dbReference>
<evidence type="ECO:0000313" key="16">
    <source>
        <dbReference type="Proteomes" id="UP001430953"/>
    </source>
</evidence>
<dbReference type="EC" id="4.3.2.5" evidence="1"/>
<dbReference type="PROSITE" id="PS51125">
    <property type="entry name" value="NHL"/>
    <property type="match status" value="2"/>
</dbReference>
<dbReference type="AlphaFoldDB" id="A0AAW2H5F7"/>
<feature type="binding site" evidence="9">
    <location>
        <position position="116"/>
    </location>
    <ligand>
        <name>Ca(2+)</name>
        <dbReference type="ChEBI" id="CHEBI:29108"/>
        <note>structural</note>
    </ligand>
</feature>
<reference evidence="15 16" key="1">
    <citation type="submission" date="2023-03" db="EMBL/GenBank/DDBJ databases">
        <title>High recombination rates correlate with genetic variation in Cardiocondyla obscurior ants.</title>
        <authorList>
            <person name="Errbii M."/>
        </authorList>
    </citation>
    <scope>NUCLEOTIDE SEQUENCE [LARGE SCALE GENOMIC DNA]</scope>
    <source>
        <strain evidence="15">Alpha-2009</strain>
        <tissue evidence="15">Whole body</tissue>
    </source>
</reference>
<feature type="binding site" evidence="8">
    <location>
        <position position="333"/>
    </location>
    <ligand>
        <name>a protein</name>
        <dbReference type="ChEBI" id="CHEBI:16541"/>
    </ligand>
    <ligandPart>
        <name>C-terminal Xaa-(2S)-2-hydroxyglycine residue</name>
        <dbReference type="ChEBI" id="CHEBI:142768"/>
    </ligandPart>
</feature>
<sequence length="570" mass="64930">MTTLRYDICYVLILLHILVHSTAALGDILSIQHLPDTKFSPNEYSDDDREYSDIDNRDRGSLIQPNNQQNTNEGLYIKTDSQVVKEQPVITDTVNKTVTWDAQWGAQLKLTQASAVSIDPNGNIAIFHRGDRVWGQDSFDNENKFNSNKGPIMQNTIILLDKNGRVISEWGKNMFYLPHGLTIDQSGNYWITDVAMHQVFKFDAQDIEKHLAELKRIQASSETNIDRFDASKTNILKPSIILGEAFVPGNDKGRFCKPTDIAVHSNGDFFVSDGYCNSRIIKYNKNGEQILHWGRRWSTDRRPVYSQPSPYTFLVAHALALANELNYIYLADRENGRILCFFANNGTFHKEYSHPAIGSKIYSVAYAQEKLYLINGPDPFVNNPAPVRGFVLDIYSKKILSTFEPNKSMDQPHSLTVTEDGSEIYVVELNNKKVYRFLQAVNNSLSAKRYRSKILVHPDTENTNIEKTNATKLILTLGSAAVSFITTCIAIAAIIARCPKKGCLLNMRKKMRWEAERRENFKLTSLMESRRGRSFKFLEKRPNPRDFSKLNTEPETSEDEHPENSLARVI</sequence>
<evidence type="ECO:0000256" key="3">
    <source>
        <dbReference type="ARBA" id="ARBA00022729"/>
    </source>
</evidence>
<keyword evidence="7" id="KW-0456">Lyase</keyword>
<feature type="repeat" description="NHL" evidence="11">
    <location>
        <begin position="247"/>
        <end position="286"/>
    </location>
</feature>
<gene>
    <name evidence="15" type="ORF">PUN28_001391</name>
</gene>
<feature type="signal peptide" evidence="14">
    <location>
        <begin position="1"/>
        <end position="24"/>
    </location>
</feature>
<dbReference type="InterPro" id="IPR011042">
    <property type="entry name" value="6-blade_b-propeller_TolB-like"/>
</dbReference>
<evidence type="ECO:0000256" key="8">
    <source>
        <dbReference type="PIRSR" id="PIRSR600720-1"/>
    </source>
</evidence>
<dbReference type="SUPFAM" id="SSF63829">
    <property type="entry name" value="Calcium-dependent phosphotriesterase"/>
    <property type="match status" value="1"/>
</dbReference>
<dbReference type="Gene3D" id="2.120.10.30">
    <property type="entry name" value="TolB, C-terminal domain"/>
    <property type="match status" value="1"/>
</dbReference>
<evidence type="ECO:0000256" key="13">
    <source>
        <dbReference type="SAM" id="Phobius"/>
    </source>
</evidence>
<evidence type="ECO:0000256" key="11">
    <source>
        <dbReference type="PROSITE-ProRule" id="PRU00504"/>
    </source>
</evidence>
<evidence type="ECO:0000256" key="14">
    <source>
        <dbReference type="SAM" id="SignalP"/>
    </source>
</evidence>
<feature type="compositionally biased region" description="Basic and acidic residues" evidence="12">
    <location>
        <begin position="51"/>
        <end position="60"/>
    </location>
</feature>
<feature type="binding site" evidence="8">
    <location>
        <position position="129"/>
    </location>
    <ligand>
        <name>a protein</name>
        <dbReference type="ChEBI" id="CHEBI:16541"/>
    </ligand>
    <ligandPart>
        <name>C-terminal Xaa-(2S)-2-hydroxyglycine residue</name>
        <dbReference type="ChEBI" id="CHEBI:142768"/>
    </ligandPart>
</feature>
<dbReference type="Proteomes" id="UP001430953">
    <property type="component" value="Unassembled WGS sequence"/>
</dbReference>
<protein>
    <recommendedName>
        <fullName evidence="1">peptidylamidoglycolate lyase</fullName>
        <ecNumber evidence="1">4.3.2.5</ecNumber>
    </recommendedName>
</protein>
<proteinExistence type="predicted"/>
<keyword evidence="9" id="KW-0106">Calcium</keyword>
<organism evidence="15 16">
    <name type="scientific">Cardiocondyla obscurior</name>
    <dbReference type="NCBI Taxonomy" id="286306"/>
    <lineage>
        <taxon>Eukaryota</taxon>
        <taxon>Metazoa</taxon>
        <taxon>Ecdysozoa</taxon>
        <taxon>Arthropoda</taxon>
        <taxon>Hexapoda</taxon>
        <taxon>Insecta</taxon>
        <taxon>Pterygota</taxon>
        <taxon>Neoptera</taxon>
        <taxon>Endopterygota</taxon>
        <taxon>Hymenoptera</taxon>
        <taxon>Apocrita</taxon>
        <taxon>Aculeata</taxon>
        <taxon>Formicoidea</taxon>
        <taxon>Formicidae</taxon>
        <taxon>Myrmicinae</taxon>
        <taxon>Cardiocondyla</taxon>
    </lineage>
</organism>
<feature type="chain" id="PRO_5043632312" description="peptidylamidoglycolate lyase" evidence="14">
    <location>
        <begin position="25"/>
        <end position="570"/>
    </location>
</feature>
<dbReference type="EMBL" id="JADYXP020000001">
    <property type="protein sequence ID" value="KAL0134562.1"/>
    <property type="molecule type" value="Genomic_DNA"/>
</dbReference>
<feature type="region of interest" description="Disordered" evidence="12">
    <location>
        <begin position="39"/>
        <end position="69"/>
    </location>
</feature>
<evidence type="ECO:0000256" key="4">
    <source>
        <dbReference type="ARBA" id="ARBA00022737"/>
    </source>
</evidence>
<dbReference type="InterPro" id="IPR001258">
    <property type="entry name" value="NHL_repeat"/>
</dbReference>
<keyword evidence="3 14" id="KW-0732">Signal</keyword>
<feature type="binding site" evidence="9">
    <location>
        <position position="179"/>
    </location>
    <ligand>
        <name>Zn(2+)</name>
        <dbReference type="ChEBI" id="CHEBI:29105"/>
        <note>catalytic</note>
    </ligand>
</feature>
<feature type="transmembrane region" description="Helical" evidence="13">
    <location>
        <begin position="473"/>
        <end position="498"/>
    </location>
</feature>
<keyword evidence="16" id="KW-1185">Reference proteome</keyword>
<evidence type="ECO:0000256" key="5">
    <source>
        <dbReference type="ARBA" id="ARBA00023157"/>
    </source>
</evidence>
<evidence type="ECO:0000256" key="9">
    <source>
        <dbReference type="PIRSR" id="PIRSR600720-2"/>
    </source>
</evidence>
<keyword evidence="4" id="KW-0677">Repeat</keyword>
<evidence type="ECO:0000256" key="6">
    <source>
        <dbReference type="ARBA" id="ARBA00023180"/>
    </source>
</evidence>
<evidence type="ECO:0000256" key="10">
    <source>
        <dbReference type="PIRSR" id="PIRSR600720-3"/>
    </source>
</evidence>
<keyword evidence="2 9" id="KW-0479">Metal-binding</keyword>
<keyword evidence="13" id="KW-0812">Transmembrane</keyword>
<dbReference type="CDD" id="cd14958">
    <property type="entry name" value="NHL_PAL_like"/>
    <property type="match status" value="1"/>
</dbReference>
<dbReference type="InterPro" id="IPR000720">
    <property type="entry name" value="PHM/PAL"/>
</dbReference>
<dbReference type="GO" id="GO:0016020">
    <property type="term" value="C:membrane"/>
    <property type="evidence" value="ECO:0007669"/>
    <property type="project" value="InterPro"/>
</dbReference>
<dbReference type="GO" id="GO:0006518">
    <property type="term" value="P:peptide metabolic process"/>
    <property type="evidence" value="ECO:0007669"/>
    <property type="project" value="InterPro"/>
</dbReference>
<keyword evidence="6" id="KW-0325">Glycoprotein</keyword>
<evidence type="ECO:0000256" key="2">
    <source>
        <dbReference type="ARBA" id="ARBA00022723"/>
    </source>
</evidence>
<feature type="region of interest" description="Disordered" evidence="12">
    <location>
        <begin position="535"/>
        <end position="570"/>
    </location>
</feature>
<feature type="binding site" evidence="9">
    <location>
        <position position="181"/>
    </location>
    <ligand>
        <name>Ca(2+)</name>
        <dbReference type="ChEBI" id="CHEBI:29108"/>
        <note>structural</note>
    </ligand>
</feature>
<name>A0AAW2H5F7_9HYME</name>
<accession>A0AAW2H5F7</accession>
<feature type="repeat" description="NHL" evidence="11">
    <location>
        <begin position="164"/>
        <end position="205"/>
    </location>
</feature>
<comment type="cofactor">
    <cofactor evidence="9">
        <name>Zn(2+)</name>
        <dbReference type="ChEBI" id="CHEBI:29105"/>
    </cofactor>
    <text evidence="9">Binds one Zn(2+) ion per subunit.</text>
</comment>
<feature type="disulfide bond" evidence="10">
    <location>
        <begin position="256"/>
        <end position="276"/>
    </location>
</feature>
<feature type="binding site" evidence="9">
    <location>
        <position position="413"/>
    </location>
    <ligand>
        <name>Zn(2+)</name>
        <dbReference type="ChEBI" id="CHEBI:29105"/>
        <note>catalytic</note>
    </ligand>
</feature>
<dbReference type="PANTHER" id="PTHR10680">
    <property type="entry name" value="PEPTIDYL-GLYCINE ALPHA-AMIDATING MONOOXYGENASE"/>
    <property type="match status" value="1"/>
</dbReference>